<protein>
    <submittedName>
        <fullName evidence="5">Epoxide hydrolase 1</fullName>
    </submittedName>
</protein>
<keyword evidence="6" id="KW-1185">Reference proteome</keyword>
<dbReference type="SUPFAM" id="SSF53474">
    <property type="entry name" value="alpha/beta-Hydrolases"/>
    <property type="match status" value="1"/>
</dbReference>
<evidence type="ECO:0000256" key="3">
    <source>
        <dbReference type="ARBA" id="ARBA00022801"/>
    </source>
</evidence>
<sequence length="379" mass="42332">MTDAIVEIRPEYSSAAVADLRDRLRRTRWAESATVDDWSQGVPVGYLRELCGYWADGYDFAAAEARLRAFEHFRTRLDGLDIHFIHARSPHPGALPLILTHGWPGSVVEFLGVIEALTNPADPADAFHLVIPSLPGYGWSARPTSTGWALPRIARAWDDLMTRLGYDRYGAQGGDWGAMVTTSLAQQRPARLVGVHVNMPLVGIGQAVARGELTDLTDAERAALARLREYTTWGMAYASQQSTRPQTVGYGLVDSPVAQCAWIVEKFHEWTGHDGDLAQVLSRDQILDDVSVYWFTGTGASSARLYWESLREVDADEVAVPSGISVFPHEIFRASRRWAERRFTDLRWFGEPARGGHFAAFEQPALFVDEVRGFFRLVR</sequence>
<keyword evidence="3 5" id="KW-0378">Hydrolase</keyword>
<evidence type="ECO:0000256" key="2">
    <source>
        <dbReference type="ARBA" id="ARBA00022797"/>
    </source>
</evidence>
<dbReference type="Gene3D" id="3.40.50.1820">
    <property type="entry name" value="alpha/beta hydrolase"/>
    <property type="match status" value="1"/>
</dbReference>
<dbReference type="InterPro" id="IPR000639">
    <property type="entry name" value="Epox_hydrolase-like"/>
</dbReference>
<proteinExistence type="inferred from homology"/>
<reference evidence="5 6" key="1">
    <citation type="submission" date="2022-04" db="EMBL/GenBank/DDBJ databases">
        <title>Genome diversity in the genus Frankia.</title>
        <authorList>
            <person name="Carlos-Shanley C."/>
            <person name="Hahn D."/>
        </authorList>
    </citation>
    <scope>NUCLEOTIDE SEQUENCE [LARGE SCALE GENOMIC DNA]</scope>
    <source>
        <strain evidence="5 6">Ag45/Mut15</strain>
    </source>
</reference>
<evidence type="ECO:0000313" key="5">
    <source>
        <dbReference type="EMBL" id="MCK9876664.1"/>
    </source>
</evidence>
<accession>A0ABT0JYP0</accession>
<evidence type="ECO:0000313" key="6">
    <source>
        <dbReference type="Proteomes" id="UP001201873"/>
    </source>
</evidence>
<dbReference type="InterPro" id="IPR016292">
    <property type="entry name" value="Epoxide_hydrolase"/>
</dbReference>
<dbReference type="InterPro" id="IPR010497">
    <property type="entry name" value="Epoxide_hydro_N"/>
</dbReference>
<dbReference type="PANTHER" id="PTHR21661">
    <property type="entry name" value="EPOXIDE HYDROLASE 1-RELATED"/>
    <property type="match status" value="1"/>
</dbReference>
<dbReference type="PIRSF" id="PIRSF001112">
    <property type="entry name" value="Epoxide_hydrolase"/>
    <property type="match status" value="1"/>
</dbReference>
<dbReference type="EMBL" id="JALKFT010000011">
    <property type="protein sequence ID" value="MCK9876664.1"/>
    <property type="molecule type" value="Genomic_DNA"/>
</dbReference>
<dbReference type="InterPro" id="IPR029058">
    <property type="entry name" value="AB_hydrolase_fold"/>
</dbReference>
<organism evidence="5 6">
    <name type="scientific">Frankia umida</name>
    <dbReference type="NCBI Taxonomy" id="573489"/>
    <lineage>
        <taxon>Bacteria</taxon>
        <taxon>Bacillati</taxon>
        <taxon>Actinomycetota</taxon>
        <taxon>Actinomycetes</taxon>
        <taxon>Frankiales</taxon>
        <taxon>Frankiaceae</taxon>
        <taxon>Frankia</taxon>
    </lineage>
</organism>
<dbReference type="GO" id="GO:0016787">
    <property type="term" value="F:hydrolase activity"/>
    <property type="evidence" value="ECO:0007669"/>
    <property type="project" value="UniProtKB-KW"/>
</dbReference>
<keyword evidence="2" id="KW-0058">Aromatic hydrocarbons catabolism</keyword>
<dbReference type="PRINTS" id="PR00412">
    <property type="entry name" value="EPOXHYDRLASE"/>
</dbReference>
<gene>
    <name evidence="5" type="ORF">MXD59_12895</name>
</gene>
<evidence type="ECO:0000259" key="4">
    <source>
        <dbReference type="Pfam" id="PF06441"/>
    </source>
</evidence>
<evidence type="ECO:0000256" key="1">
    <source>
        <dbReference type="ARBA" id="ARBA00010088"/>
    </source>
</evidence>
<comment type="similarity">
    <text evidence="1">Belongs to the peptidase S33 family.</text>
</comment>
<comment type="caution">
    <text evidence="5">The sequence shown here is derived from an EMBL/GenBank/DDBJ whole genome shotgun (WGS) entry which is preliminary data.</text>
</comment>
<feature type="domain" description="Epoxide hydrolase N-terminal" evidence="4">
    <location>
        <begin position="8"/>
        <end position="110"/>
    </location>
</feature>
<dbReference type="Proteomes" id="UP001201873">
    <property type="component" value="Unassembled WGS sequence"/>
</dbReference>
<dbReference type="Pfam" id="PF06441">
    <property type="entry name" value="EHN"/>
    <property type="match status" value="1"/>
</dbReference>
<dbReference type="PANTHER" id="PTHR21661:SF35">
    <property type="entry name" value="EPOXIDE HYDROLASE"/>
    <property type="match status" value="1"/>
</dbReference>
<name>A0ABT0JYP0_9ACTN</name>
<dbReference type="RefSeq" id="WP_248824895.1">
    <property type="nucleotide sequence ID" value="NZ_JALKFT010000011.1"/>
</dbReference>